<evidence type="ECO:0008006" key="6">
    <source>
        <dbReference type="Google" id="ProtNLM"/>
    </source>
</evidence>
<dbReference type="AlphaFoldDB" id="A0A6G8Q4G4"/>
<evidence type="ECO:0000256" key="3">
    <source>
        <dbReference type="ARBA" id="ARBA00023065"/>
    </source>
</evidence>
<keyword evidence="5" id="KW-1185">Reference proteome</keyword>
<keyword evidence="2" id="KW-0813">Transport</keyword>
<comment type="similarity">
    <text evidence="1">Belongs to the V-ATPase V0D/AC39 subunit family.</text>
</comment>
<evidence type="ECO:0000313" key="5">
    <source>
        <dbReference type="Proteomes" id="UP000501452"/>
    </source>
</evidence>
<dbReference type="PANTHER" id="PTHR38682">
    <property type="entry name" value="V-TYPE ATP SYNTHASE SUBUNIT C"/>
    <property type="match status" value="1"/>
</dbReference>
<dbReference type="InterPro" id="IPR050873">
    <property type="entry name" value="V-ATPase_V0D/AC39_subunit"/>
</dbReference>
<dbReference type="Pfam" id="PF01992">
    <property type="entry name" value="vATP-synt_AC39"/>
    <property type="match status" value="1"/>
</dbReference>
<keyword evidence="3" id="KW-0406">Ion transport</keyword>
<sequence>MVRTEVAGHRELRGGALKLLTRRADFGYGNARLRARRADLLGRAGYEALIGKDVDAILGALSETPYGPEVEAALTRHHGAHRLREAVRHHLARVLEEMRSFYKDRAGDLLDVLLSRWDLHNTVTLLRGEAVAPHTEDALLHVYPMGALGDALAREVARQNEFAAAVQLLVRWKLPDPETARGLGEAWPDYERTEDFPALEHAVTANWTARTDGILTTTGNDGAPLRRFFGRETDEKNLLVALRLREALRRGETDGLPVLEGYGVYLPGGSTKIARFDDAIRLPDAGNAATALAAGHEEWRRPLERWADSGDLAGLQYELEARRVRDAAGLFATGDPLGVDIPIAYAVAKETEARNLRLIGEGAARGLDPARVRARLVLFDEGGVP</sequence>
<dbReference type="InterPro" id="IPR002843">
    <property type="entry name" value="ATPase_V0-cplx_csu/dsu"/>
</dbReference>
<accession>A0A6G8Q4G4</accession>
<evidence type="ECO:0000313" key="4">
    <source>
        <dbReference type="EMBL" id="QIN81340.1"/>
    </source>
</evidence>
<gene>
    <name evidence="4" type="ORF">GBA63_00910</name>
</gene>
<dbReference type="KEGG" id="rub:GBA63_00910"/>
<evidence type="ECO:0000256" key="2">
    <source>
        <dbReference type="ARBA" id="ARBA00022448"/>
    </source>
</evidence>
<dbReference type="SUPFAM" id="SSF103486">
    <property type="entry name" value="V-type ATP synthase subunit C"/>
    <property type="match status" value="1"/>
</dbReference>
<dbReference type="Proteomes" id="UP000501452">
    <property type="component" value="Chromosome"/>
</dbReference>
<dbReference type="Gene3D" id="1.10.132.50">
    <property type="entry name" value="ATP synthase (C/AC39) subunit, domain 3"/>
    <property type="match status" value="1"/>
</dbReference>
<reference evidence="4 5" key="1">
    <citation type="submission" date="2019-10" db="EMBL/GenBank/DDBJ databases">
        <title>Rubrobacter sp nov SCSIO 52090 isolated from a deep-sea sediment in the South China Sea.</title>
        <authorList>
            <person name="Chen R.W."/>
        </authorList>
    </citation>
    <scope>NUCLEOTIDE SEQUENCE [LARGE SCALE GENOMIC DNA]</scope>
    <source>
        <strain evidence="4 5">SCSIO 52909</strain>
    </source>
</reference>
<protein>
    <recommendedName>
        <fullName evidence="6">V-type ATP synthase subunit C</fullName>
    </recommendedName>
</protein>
<organism evidence="4 5">
    <name type="scientific">Rubrobacter tropicus</name>
    <dbReference type="NCBI Taxonomy" id="2653851"/>
    <lineage>
        <taxon>Bacteria</taxon>
        <taxon>Bacillati</taxon>
        <taxon>Actinomycetota</taxon>
        <taxon>Rubrobacteria</taxon>
        <taxon>Rubrobacterales</taxon>
        <taxon>Rubrobacteraceae</taxon>
        <taxon>Rubrobacter</taxon>
    </lineage>
</organism>
<name>A0A6G8Q4G4_9ACTN</name>
<evidence type="ECO:0000256" key="1">
    <source>
        <dbReference type="ARBA" id="ARBA00006709"/>
    </source>
</evidence>
<dbReference type="InterPro" id="IPR036079">
    <property type="entry name" value="ATPase_csu/dsu_sf"/>
</dbReference>
<dbReference type="Gene3D" id="1.20.1690.10">
    <property type="entry name" value="V-type ATP synthase subunit C domain"/>
    <property type="match status" value="2"/>
</dbReference>
<dbReference type="EMBL" id="CP045119">
    <property type="protein sequence ID" value="QIN81340.1"/>
    <property type="molecule type" value="Genomic_DNA"/>
</dbReference>
<dbReference type="GO" id="GO:0046961">
    <property type="term" value="F:proton-transporting ATPase activity, rotational mechanism"/>
    <property type="evidence" value="ECO:0007669"/>
    <property type="project" value="InterPro"/>
</dbReference>
<dbReference type="InterPro" id="IPR035067">
    <property type="entry name" value="V-type_ATPase_csu/dsu"/>
</dbReference>
<dbReference type="PANTHER" id="PTHR38682:SF1">
    <property type="entry name" value="V-TYPE ATP SYNTHASE SUBUNIT C"/>
    <property type="match status" value="1"/>
</dbReference>
<dbReference type="InterPro" id="IPR044911">
    <property type="entry name" value="V-type_ATPase_csu/dsu_dom_3"/>
</dbReference>
<proteinExistence type="inferred from homology"/>